<dbReference type="InterPro" id="IPR015196">
    <property type="entry name" value="PngaseF_N"/>
</dbReference>
<dbReference type="InterPro" id="IPR015197">
    <property type="entry name" value="PngaseF_C"/>
</dbReference>
<dbReference type="Gene3D" id="2.60.120.230">
    <property type="match status" value="2"/>
</dbReference>
<dbReference type="GO" id="GO:0016715">
    <property type="term" value="F:oxidoreductase activity, acting on paired donors, with incorporation or reduction of molecular oxygen, reduced ascorbate as one donor, and incorporation of one atom of oxygen"/>
    <property type="evidence" value="ECO:0007669"/>
    <property type="project" value="InterPro"/>
</dbReference>
<accession>K1QV53</accession>
<dbReference type="SUPFAM" id="SSF49742">
    <property type="entry name" value="PHM/PNGase F"/>
    <property type="match status" value="1"/>
</dbReference>
<evidence type="ECO:0000259" key="1">
    <source>
        <dbReference type="SMART" id="SM01290"/>
    </source>
</evidence>
<feature type="domain" description="Peptide-N-glycosidase F N-terminal" evidence="1">
    <location>
        <begin position="253"/>
        <end position="377"/>
    </location>
</feature>
<reference evidence="2" key="1">
    <citation type="journal article" date="2012" name="Nature">
        <title>The oyster genome reveals stress adaptation and complexity of shell formation.</title>
        <authorList>
            <person name="Zhang G."/>
            <person name="Fang X."/>
            <person name="Guo X."/>
            <person name="Li L."/>
            <person name="Luo R."/>
            <person name="Xu F."/>
            <person name="Yang P."/>
            <person name="Zhang L."/>
            <person name="Wang X."/>
            <person name="Qi H."/>
            <person name="Xiong Z."/>
            <person name="Que H."/>
            <person name="Xie Y."/>
            <person name="Holland P.W."/>
            <person name="Paps J."/>
            <person name="Zhu Y."/>
            <person name="Wu F."/>
            <person name="Chen Y."/>
            <person name="Wang J."/>
            <person name="Peng C."/>
            <person name="Meng J."/>
            <person name="Yang L."/>
            <person name="Liu J."/>
            <person name="Wen B."/>
            <person name="Zhang N."/>
            <person name="Huang Z."/>
            <person name="Zhu Q."/>
            <person name="Feng Y."/>
            <person name="Mount A."/>
            <person name="Hedgecock D."/>
            <person name="Xu Z."/>
            <person name="Liu Y."/>
            <person name="Domazet-Loso T."/>
            <person name="Du Y."/>
            <person name="Sun X."/>
            <person name="Zhang S."/>
            <person name="Liu B."/>
            <person name="Cheng P."/>
            <person name="Jiang X."/>
            <person name="Li J."/>
            <person name="Fan D."/>
            <person name="Wang W."/>
            <person name="Fu W."/>
            <person name="Wang T."/>
            <person name="Wang B."/>
            <person name="Zhang J."/>
            <person name="Peng Z."/>
            <person name="Li Y."/>
            <person name="Li N."/>
            <person name="Wang J."/>
            <person name="Chen M."/>
            <person name="He Y."/>
            <person name="Tan F."/>
            <person name="Song X."/>
            <person name="Zheng Q."/>
            <person name="Huang R."/>
            <person name="Yang H."/>
            <person name="Du X."/>
            <person name="Chen L."/>
            <person name="Yang M."/>
            <person name="Gaffney P.M."/>
            <person name="Wang S."/>
            <person name="Luo L."/>
            <person name="She Z."/>
            <person name="Ming Y."/>
            <person name="Huang W."/>
            <person name="Zhang S."/>
            <person name="Huang B."/>
            <person name="Zhang Y."/>
            <person name="Qu T."/>
            <person name="Ni P."/>
            <person name="Miao G."/>
            <person name="Wang J."/>
            <person name="Wang Q."/>
            <person name="Steinberg C.E."/>
            <person name="Wang H."/>
            <person name="Li N."/>
            <person name="Qian L."/>
            <person name="Zhang G."/>
            <person name="Li Y."/>
            <person name="Yang H."/>
            <person name="Liu X."/>
            <person name="Wang J."/>
            <person name="Yin Y."/>
            <person name="Wang J."/>
        </authorList>
    </citation>
    <scope>NUCLEOTIDE SEQUENCE [LARGE SCALE GENOMIC DNA]</scope>
    <source>
        <strain evidence="2">05x7-T-G4-1.051#20</strain>
    </source>
</reference>
<dbReference type="Gene3D" id="3.50.30.30">
    <property type="match status" value="1"/>
</dbReference>
<dbReference type="InterPro" id="IPR003137">
    <property type="entry name" value="PA_domain"/>
</dbReference>
<organism evidence="2">
    <name type="scientific">Magallana gigas</name>
    <name type="common">Pacific oyster</name>
    <name type="synonym">Crassostrea gigas</name>
    <dbReference type="NCBI Taxonomy" id="29159"/>
    <lineage>
        <taxon>Eukaryota</taxon>
        <taxon>Metazoa</taxon>
        <taxon>Spiralia</taxon>
        <taxon>Lophotrochozoa</taxon>
        <taxon>Mollusca</taxon>
        <taxon>Bivalvia</taxon>
        <taxon>Autobranchia</taxon>
        <taxon>Pteriomorphia</taxon>
        <taxon>Ostreida</taxon>
        <taxon>Ostreoidea</taxon>
        <taxon>Ostreidae</taxon>
        <taxon>Magallana</taxon>
    </lineage>
</organism>
<name>K1QV53_MAGGI</name>
<dbReference type="InterPro" id="IPR046450">
    <property type="entry name" value="PA_dom_sf"/>
</dbReference>
<dbReference type="SUPFAM" id="SSF52025">
    <property type="entry name" value="PA domain"/>
    <property type="match status" value="1"/>
</dbReference>
<dbReference type="Pfam" id="PF09113">
    <property type="entry name" value="N-glycanase_C"/>
    <property type="match status" value="1"/>
</dbReference>
<dbReference type="Pfam" id="PF02225">
    <property type="entry name" value="PA"/>
    <property type="match status" value="1"/>
</dbReference>
<dbReference type="InterPro" id="IPR008977">
    <property type="entry name" value="PHM/PNGase_F_dom_sf"/>
</dbReference>
<dbReference type="PANTHER" id="PTHR39319:SF1">
    <property type="entry name" value="SI:DKEY-256H2.1"/>
    <property type="match status" value="1"/>
</dbReference>
<dbReference type="SMART" id="SM01290">
    <property type="entry name" value="N-glycanase_N"/>
    <property type="match status" value="1"/>
</dbReference>
<dbReference type="HOGENOM" id="CLU_027145_0_0_1"/>
<dbReference type="InterPro" id="IPR053251">
    <property type="entry name" value="N-glycanase"/>
</dbReference>
<protein>
    <recommendedName>
        <fullName evidence="1">Peptide-N-glycosidase F N-terminal domain-containing protein</fullName>
    </recommendedName>
</protein>
<dbReference type="EMBL" id="JH818676">
    <property type="protein sequence ID" value="EKC35109.1"/>
    <property type="molecule type" value="Genomic_DNA"/>
</dbReference>
<dbReference type="AlphaFoldDB" id="K1QV53"/>
<dbReference type="InParanoid" id="K1QV53"/>
<gene>
    <name evidence="2" type="ORF">CGI_10015126</name>
</gene>
<sequence>MTDNLQALYGAKWMFNRINVLAKRVLRSETEVNAKMDQFHFSVLSLSKLGNWLPTLLREWECVDHNCGYDQVLFQAGNTEYPIVLKRLDAHYDWLRSPVSTFGNKTLPVVLTNSDGCQPSSTVNGSVALVNSGGCSYFKKVQTMHASGASAVLIMQNQTETPQDMNCQDNECTVPLSIPACMIENFNFDAKSHLNVTFQNTPSPSFFAAIDPQGALQEVGWFLYPSMSFINWQTQWFQYKRNLTQQLQKPAHIVSVFQEQVMQGQTGVVVNISTAELKGFQHLELDMSLSCPGERDTTCGHWDHGISLFVCCNPNSTLCGMEIGRWISPFRRRVGRWITDISPLLPMIQNNQSDTCTFTMKTAPWAMPWIPSLNLRLYKTSESTAPSETFVLYQPGATFDKHYNSHFKPFNFIPPADVKKVVIFAVITGHGSDENGCGEFCVTSHHFSVNGHINNITFSEAGTPLGCANQVLTGVEPNEHGTWLYGRNGWCDGRNVFPWVIDITQQVSLNKHNQITYFGWFNGTDPNPKQNPGMISIYSYLVYYRS</sequence>
<proteinExistence type="predicted"/>
<dbReference type="Pfam" id="PF09112">
    <property type="entry name" value="N-glycanase_N"/>
    <property type="match status" value="1"/>
</dbReference>
<dbReference type="InterPro" id="IPR014784">
    <property type="entry name" value="Cu2_ascorb_mOase-like_C"/>
</dbReference>
<dbReference type="PANTHER" id="PTHR39319">
    <property type="entry name" value="SI:DKEY-256H2.1"/>
    <property type="match status" value="1"/>
</dbReference>
<evidence type="ECO:0000313" key="2">
    <source>
        <dbReference type="EMBL" id="EKC35109.1"/>
    </source>
</evidence>